<comment type="similarity">
    <text evidence="1">Belongs to the peptidase C2 family.</text>
</comment>
<evidence type="ECO:0000313" key="5">
    <source>
        <dbReference type="Proteomes" id="UP001055868"/>
    </source>
</evidence>
<dbReference type="RefSeq" id="WP_249478026.1">
    <property type="nucleotide sequence ID" value="NZ_CP097218.1"/>
</dbReference>
<dbReference type="GO" id="GO:0008233">
    <property type="term" value="F:peptidase activity"/>
    <property type="evidence" value="ECO:0007669"/>
    <property type="project" value="UniProtKB-KW"/>
</dbReference>
<gene>
    <name evidence="4" type="ORF">M4486_14820</name>
</gene>
<accession>A0ABY4N4U7</accession>
<dbReference type="Proteomes" id="UP001055868">
    <property type="component" value="Chromosome"/>
</dbReference>
<evidence type="ECO:0000256" key="2">
    <source>
        <dbReference type="PROSITE-ProRule" id="PRU00239"/>
    </source>
</evidence>
<dbReference type="GO" id="GO:0006508">
    <property type="term" value="P:proteolysis"/>
    <property type="evidence" value="ECO:0007669"/>
    <property type="project" value="UniProtKB-KW"/>
</dbReference>
<keyword evidence="2" id="KW-0378">Hydrolase</keyword>
<keyword evidence="5" id="KW-1185">Reference proteome</keyword>
<evidence type="ECO:0000313" key="4">
    <source>
        <dbReference type="EMBL" id="UQN28886.1"/>
    </source>
</evidence>
<feature type="active site" evidence="2">
    <location>
        <position position="342"/>
    </location>
</feature>
<dbReference type="Pfam" id="PF00648">
    <property type="entry name" value="Peptidase_C2"/>
    <property type="match status" value="1"/>
</dbReference>
<dbReference type="InterPro" id="IPR038765">
    <property type="entry name" value="Papain-like_cys_pep_sf"/>
</dbReference>
<dbReference type="PROSITE" id="PS50203">
    <property type="entry name" value="CALPAIN_CAT"/>
    <property type="match status" value="1"/>
</dbReference>
<feature type="domain" description="Calpain catalytic" evidence="3">
    <location>
        <begin position="119"/>
        <end position="346"/>
    </location>
</feature>
<protein>
    <submittedName>
        <fullName evidence="4">C2 family cysteine protease</fullName>
    </submittedName>
</protein>
<feature type="active site" evidence="2">
    <location>
        <position position="324"/>
    </location>
</feature>
<proteinExistence type="inferred from homology"/>
<organism evidence="4 5">
    <name type="scientific">Brachybacterium kimchii</name>
    <dbReference type="NCBI Taxonomy" id="2942909"/>
    <lineage>
        <taxon>Bacteria</taxon>
        <taxon>Bacillati</taxon>
        <taxon>Actinomycetota</taxon>
        <taxon>Actinomycetes</taxon>
        <taxon>Micrococcales</taxon>
        <taxon>Dermabacteraceae</taxon>
        <taxon>Brachybacterium</taxon>
    </lineage>
</organism>
<dbReference type="InterPro" id="IPR001300">
    <property type="entry name" value="Peptidase_C2_calpain_cat"/>
</dbReference>
<dbReference type="PROSITE" id="PS00139">
    <property type="entry name" value="THIOL_PROTEASE_CYS"/>
    <property type="match status" value="1"/>
</dbReference>
<keyword evidence="2" id="KW-0788">Thiol protease</keyword>
<dbReference type="InterPro" id="IPR000169">
    <property type="entry name" value="Pept_cys_AS"/>
</dbReference>
<sequence>MDGFLGADTDQLLDVGRRVKAAGVRCTELAGALAAASESLEWRGSDGDVFRDRLRRDVAEALRDAGARLDAGSRALGTQAAQQDAVSDPCRELDDLRYAELMGAQGLWSDLTNAGQDLWNQPLNPFADPMTIEDLGGQYVETDAGRGFDPAEVDLSPEAIGAETMRQGRIGDCWLLAALMAVAASDPSFLSRSITLREDGTWDVTLYEGGEPVVVNVSPEEIAADGARVDDDGADYSPDDDPIGFMSIYEQAAVNHLGPEYESVIADTPGAGLELITGQKTPDDSFLGNSPTFEEFETAVEEKRPITVMTKLVETGQEDVAPAHVYQVSGVDRRTGELILENPWGDGGPDHLPQTVRVHIDDYDDNIIMAGIGAKPQDFGTAS</sequence>
<keyword evidence="2 4" id="KW-0645">Protease</keyword>
<dbReference type="EMBL" id="CP097218">
    <property type="protein sequence ID" value="UQN28886.1"/>
    <property type="molecule type" value="Genomic_DNA"/>
</dbReference>
<evidence type="ECO:0000259" key="3">
    <source>
        <dbReference type="PROSITE" id="PS50203"/>
    </source>
</evidence>
<reference evidence="4" key="1">
    <citation type="submission" date="2022-05" db="EMBL/GenBank/DDBJ databases">
        <title>Genomic analysis of Brachybacterium sp. CBA3104.</title>
        <authorList>
            <person name="Roh S.W."/>
            <person name="Kim Y.B."/>
            <person name="Kim Y."/>
        </authorList>
    </citation>
    <scope>NUCLEOTIDE SEQUENCE</scope>
    <source>
        <strain evidence="4">CBA3104</strain>
    </source>
</reference>
<dbReference type="SUPFAM" id="SSF54001">
    <property type="entry name" value="Cysteine proteinases"/>
    <property type="match status" value="1"/>
</dbReference>
<name>A0ABY4N4U7_9MICO</name>
<evidence type="ECO:0000256" key="1">
    <source>
        <dbReference type="ARBA" id="ARBA00007623"/>
    </source>
</evidence>
<feature type="active site" evidence="2">
    <location>
        <position position="173"/>
    </location>
</feature>